<reference evidence="1" key="2">
    <citation type="journal article" date="2022" name="Microbiol. Resour. Announc.">
        <title>Metagenome Sequencing to Explore Phylogenomics of Terrestrial Cyanobacteria.</title>
        <authorList>
            <person name="Ward R.D."/>
            <person name="Stajich J.E."/>
            <person name="Johansen J.R."/>
            <person name="Huntemann M."/>
            <person name="Clum A."/>
            <person name="Foster B."/>
            <person name="Foster B."/>
            <person name="Roux S."/>
            <person name="Palaniappan K."/>
            <person name="Varghese N."/>
            <person name="Mukherjee S."/>
            <person name="Reddy T.B.K."/>
            <person name="Daum C."/>
            <person name="Copeland A."/>
            <person name="Chen I.A."/>
            <person name="Ivanova N.N."/>
            <person name="Kyrpides N.C."/>
            <person name="Shapiro N."/>
            <person name="Eloe-Fadrosh E.A."/>
            <person name="Pietrasiak N."/>
        </authorList>
    </citation>
    <scope>NUCLEOTIDE SEQUENCE</scope>
    <source>
        <strain evidence="1">CPER-KK1</strain>
    </source>
</reference>
<organism evidence="1 2">
    <name type="scientific">Symplocastrum torsivum CPER-KK1</name>
    <dbReference type="NCBI Taxonomy" id="450513"/>
    <lineage>
        <taxon>Bacteria</taxon>
        <taxon>Bacillati</taxon>
        <taxon>Cyanobacteriota</taxon>
        <taxon>Cyanophyceae</taxon>
        <taxon>Oscillatoriophycideae</taxon>
        <taxon>Oscillatoriales</taxon>
        <taxon>Microcoleaceae</taxon>
        <taxon>Symplocastrum</taxon>
    </lineage>
</organism>
<comment type="caution">
    <text evidence="1">The sequence shown here is derived from an EMBL/GenBank/DDBJ whole genome shotgun (WGS) entry which is preliminary data.</text>
</comment>
<dbReference type="Proteomes" id="UP000753908">
    <property type="component" value="Unassembled WGS sequence"/>
</dbReference>
<protein>
    <submittedName>
        <fullName evidence="1">Uncharacterized protein</fullName>
    </submittedName>
</protein>
<dbReference type="EMBL" id="JAHHIF010000009">
    <property type="protein sequence ID" value="MBW4544590.1"/>
    <property type="molecule type" value="Genomic_DNA"/>
</dbReference>
<name>A0A951U979_9CYAN</name>
<proteinExistence type="predicted"/>
<dbReference type="AlphaFoldDB" id="A0A951U979"/>
<gene>
    <name evidence="1" type="ORF">KME25_09115</name>
</gene>
<sequence>MITDTAQTKILISALAADVIPVKRSELIVALASKPNAVAIAQTFDDPKLIRKLRLADSNGVSNISLDLDSDGDRVIYQDQEIGKIQILFKSPLPGELQARLAIESAIDRFLEYLQKLHQIVVLDESNHHVRVFIPVNKALGDFKTHWERFLKDVAFSAKGNLKFKLPGLVQTFIVMLNAITLSGRGFSTLDVPILTQEQSNVLAAWYFAVFRDVKNRQKRRGEQIAAIQNLIDEARKPKEKELKDKEAMQAKEQKKYTEYFKKGFRKILEEQNSFWQELNAIEIKFTEPGLSKAQQRKLQNQQEKLREKVIFSQESVQDKLNLLEQCGGNPFEFVQLDQKQNPTRFKVIDSLANNFSRTATDQINSTRGDIFTQCISEMYRLLETKPSEPLPEPLLTEKPVLSAVRSPGDDSKEFCYSCGVALDPKTAKWQVLRFMFERPSQRRQSSSSEGRPYICSSCSALAFASPLKVTEESIILRLEPTDGSTATELKIKDYIRMLTSKELHLSAGRYLVLASDRTNGGDFASQKLGQIQYALVKVASIFPAEVLGDFNFSLFTQSSHPIHLESRYLIFIKGLMEGYSQSIVISGKEINMTLGDAVRYVEQDLPFLAEYSLTKNSSVSHVLTLEQVREAYWERLQKDLEVIGVSMNSDNQISKRATLYRDVAALTGLTYAFAQSLESTVRRLKPEDTEREVSKLIEKVEDAVAFCYYATLGDENKTSVEARFYHYPGNYFIYERAKELLEKLEIRGREEKDSSGKIYLKFYADDVINAYAHFAKHDYAQEKDWKDLTYQLKLSLYTRFPELVRKLKSTSEK</sequence>
<accession>A0A951U979</accession>
<evidence type="ECO:0000313" key="2">
    <source>
        <dbReference type="Proteomes" id="UP000753908"/>
    </source>
</evidence>
<reference evidence="1" key="1">
    <citation type="submission" date="2021-05" db="EMBL/GenBank/DDBJ databases">
        <authorList>
            <person name="Pietrasiak N."/>
            <person name="Ward R."/>
            <person name="Stajich J.E."/>
            <person name="Kurbessoian T."/>
        </authorList>
    </citation>
    <scope>NUCLEOTIDE SEQUENCE</scope>
    <source>
        <strain evidence="1">CPER-KK1</strain>
    </source>
</reference>
<evidence type="ECO:0000313" key="1">
    <source>
        <dbReference type="EMBL" id="MBW4544590.1"/>
    </source>
</evidence>